<dbReference type="InterPro" id="IPR046960">
    <property type="entry name" value="PPR_At4g14850-like_plant"/>
</dbReference>
<dbReference type="GO" id="GO:0009451">
    <property type="term" value="P:RNA modification"/>
    <property type="evidence" value="ECO:0007669"/>
    <property type="project" value="InterPro"/>
</dbReference>
<dbReference type="Gene3D" id="1.25.40.10">
    <property type="entry name" value="Tetratricopeptide repeat domain"/>
    <property type="match status" value="1"/>
</dbReference>
<dbReference type="PANTHER" id="PTHR47926:SF456">
    <property type="entry name" value="PENTATRICOPEPTIDE REPEAT-CONTAINING PROTEIN ELI1, CHLOROPLASTIC"/>
    <property type="match status" value="1"/>
</dbReference>
<sequence>MFKLQRSYSSLGHLHHSVTLFHSTSNPNVFLWTPIIHADTHFGLYHHTLSYYSQMLVHPIQPNAFTPSSLLKACTLHPIKVVHSHAIKFGLSSHLYISMGLVDAYARNGDVTSA</sequence>
<dbReference type="GO" id="GO:0003723">
    <property type="term" value="F:RNA binding"/>
    <property type="evidence" value="ECO:0007669"/>
    <property type="project" value="InterPro"/>
</dbReference>
<dbReference type="EMBL" id="KN657862">
    <property type="protein sequence ID" value="KHN21420.1"/>
    <property type="molecule type" value="Genomic_DNA"/>
</dbReference>
<proteinExistence type="predicted"/>
<gene>
    <name evidence="1" type="ORF">glysoja_037471</name>
</gene>
<organism evidence="1">
    <name type="scientific">Glycine soja</name>
    <name type="common">Wild soybean</name>
    <dbReference type="NCBI Taxonomy" id="3848"/>
    <lineage>
        <taxon>Eukaryota</taxon>
        <taxon>Viridiplantae</taxon>
        <taxon>Streptophyta</taxon>
        <taxon>Embryophyta</taxon>
        <taxon>Tracheophyta</taxon>
        <taxon>Spermatophyta</taxon>
        <taxon>Magnoliopsida</taxon>
        <taxon>eudicotyledons</taxon>
        <taxon>Gunneridae</taxon>
        <taxon>Pentapetalae</taxon>
        <taxon>rosids</taxon>
        <taxon>fabids</taxon>
        <taxon>Fabales</taxon>
        <taxon>Fabaceae</taxon>
        <taxon>Papilionoideae</taxon>
        <taxon>50 kb inversion clade</taxon>
        <taxon>NPAAA clade</taxon>
        <taxon>indigoferoid/millettioid clade</taxon>
        <taxon>Phaseoleae</taxon>
        <taxon>Glycine</taxon>
        <taxon>Glycine subgen. Soja</taxon>
    </lineage>
</organism>
<reference evidence="1" key="1">
    <citation type="submission" date="2014-07" db="EMBL/GenBank/DDBJ databases">
        <title>Identification of a novel salt tolerance gene in wild soybean by whole-genome sequencing.</title>
        <authorList>
            <person name="Lam H.-M."/>
            <person name="Qi X."/>
            <person name="Li M.-W."/>
            <person name="Liu X."/>
            <person name="Xie M."/>
            <person name="Ni M."/>
            <person name="Xu X."/>
        </authorList>
    </citation>
    <scope>NUCLEOTIDE SEQUENCE [LARGE SCALE GENOMIC DNA]</scope>
    <source>
        <tissue evidence="1">Root</tissue>
    </source>
</reference>
<name>A0A0B2QJ83_GLYSO</name>
<dbReference type="Proteomes" id="UP000053555">
    <property type="component" value="Unassembled WGS sequence"/>
</dbReference>
<evidence type="ECO:0000313" key="1">
    <source>
        <dbReference type="EMBL" id="KHN21420.1"/>
    </source>
</evidence>
<dbReference type="PANTHER" id="PTHR47926">
    <property type="entry name" value="PENTATRICOPEPTIDE REPEAT-CONTAINING PROTEIN"/>
    <property type="match status" value="1"/>
</dbReference>
<dbReference type="AlphaFoldDB" id="A0A0B2QJ83"/>
<protein>
    <submittedName>
        <fullName evidence="1">Pentatricopeptide repeat-containing protein, chloroplastic</fullName>
    </submittedName>
</protein>
<dbReference type="InterPro" id="IPR011990">
    <property type="entry name" value="TPR-like_helical_dom_sf"/>
</dbReference>
<accession>A0A0B2QJ83</accession>